<sequence>MEIPSALAGKGVIVEAANSYTSYKEVWQQALSLEKAAAGGAMIVMEAAMVRLPYAATVGAQSILSTLVESTVPVETFGSATVKAIIDYKWKRFARRRIYTKSLVYLIYVLLFTAFAVVISDDNPFFSFMDLLSYSKGRSIVALSCVLFLFGLYYMAQEIFQLYNFWNLLDLASYGATLIIMPCVVARYGVGQGHFVPALVAIEVIML</sequence>
<protein>
    <submittedName>
        <fullName evidence="3">Uncharacterized protein</fullName>
    </submittedName>
</protein>
<evidence type="ECO:0000256" key="1">
    <source>
        <dbReference type="ARBA" id="ARBA00022737"/>
    </source>
</evidence>
<feature type="transmembrane region" description="Helical" evidence="2">
    <location>
        <begin position="168"/>
        <end position="190"/>
    </location>
</feature>
<feature type="transmembrane region" description="Helical" evidence="2">
    <location>
        <begin position="139"/>
        <end position="156"/>
    </location>
</feature>
<dbReference type="Proteomes" id="UP000485058">
    <property type="component" value="Unassembled WGS sequence"/>
</dbReference>
<feature type="transmembrane region" description="Helical" evidence="2">
    <location>
        <begin position="98"/>
        <end position="119"/>
    </location>
</feature>
<evidence type="ECO:0000313" key="4">
    <source>
        <dbReference type="Proteomes" id="UP000485058"/>
    </source>
</evidence>
<keyword evidence="1" id="KW-0677">Repeat</keyword>
<proteinExistence type="predicted"/>
<evidence type="ECO:0000313" key="3">
    <source>
        <dbReference type="EMBL" id="GFH15518.1"/>
    </source>
</evidence>
<evidence type="ECO:0000256" key="2">
    <source>
        <dbReference type="SAM" id="Phobius"/>
    </source>
</evidence>
<dbReference type="GO" id="GO:0005886">
    <property type="term" value="C:plasma membrane"/>
    <property type="evidence" value="ECO:0007669"/>
    <property type="project" value="TreeGrafter"/>
</dbReference>
<keyword evidence="2" id="KW-0472">Membrane</keyword>
<dbReference type="GO" id="GO:0005216">
    <property type="term" value="F:monoatomic ion channel activity"/>
    <property type="evidence" value="ECO:0007669"/>
    <property type="project" value="InterPro"/>
</dbReference>
<dbReference type="EMBL" id="BLLF01000862">
    <property type="protein sequence ID" value="GFH15518.1"/>
    <property type="molecule type" value="Genomic_DNA"/>
</dbReference>
<gene>
    <name evidence="3" type="ORF">HaLaN_11758</name>
</gene>
<reference evidence="3 4" key="1">
    <citation type="submission" date="2020-02" db="EMBL/GenBank/DDBJ databases">
        <title>Draft genome sequence of Haematococcus lacustris strain NIES-144.</title>
        <authorList>
            <person name="Morimoto D."/>
            <person name="Nakagawa S."/>
            <person name="Yoshida T."/>
            <person name="Sawayama S."/>
        </authorList>
    </citation>
    <scope>NUCLEOTIDE SEQUENCE [LARGE SCALE GENOMIC DNA]</scope>
    <source>
        <strain evidence="3 4">NIES-144</strain>
    </source>
</reference>
<keyword evidence="4" id="KW-1185">Reference proteome</keyword>
<dbReference type="InterPro" id="IPR024862">
    <property type="entry name" value="TRPV"/>
</dbReference>
<dbReference type="PANTHER" id="PTHR10582">
    <property type="entry name" value="TRANSIENT RECEPTOR POTENTIAL ION CHANNEL PROTEIN"/>
    <property type="match status" value="1"/>
</dbReference>
<dbReference type="AlphaFoldDB" id="A0A699Z8S6"/>
<organism evidence="3 4">
    <name type="scientific">Haematococcus lacustris</name>
    <name type="common">Green alga</name>
    <name type="synonym">Haematococcus pluvialis</name>
    <dbReference type="NCBI Taxonomy" id="44745"/>
    <lineage>
        <taxon>Eukaryota</taxon>
        <taxon>Viridiplantae</taxon>
        <taxon>Chlorophyta</taxon>
        <taxon>core chlorophytes</taxon>
        <taxon>Chlorophyceae</taxon>
        <taxon>CS clade</taxon>
        <taxon>Chlamydomonadales</taxon>
        <taxon>Haematococcaceae</taxon>
        <taxon>Haematococcus</taxon>
    </lineage>
</organism>
<comment type="caution">
    <text evidence="3">The sequence shown here is derived from an EMBL/GenBank/DDBJ whole genome shotgun (WGS) entry which is preliminary data.</text>
</comment>
<dbReference type="GO" id="GO:0098703">
    <property type="term" value="P:calcium ion import across plasma membrane"/>
    <property type="evidence" value="ECO:0007669"/>
    <property type="project" value="TreeGrafter"/>
</dbReference>
<keyword evidence="2" id="KW-0812">Transmembrane</keyword>
<dbReference type="PANTHER" id="PTHR10582:SF2">
    <property type="entry name" value="INACTIVE"/>
    <property type="match status" value="1"/>
</dbReference>
<name>A0A699Z8S6_HAELA</name>
<keyword evidence="2" id="KW-1133">Transmembrane helix</keyword>
<accession>A0A699Z8S6</accession>